<dbReference type="GeneID" id="30202398"/>
<keyword evidence="4" id="KW-1185">Reference proteome</keyword>
<accession>A0A1E3NWN5</accession>
<gene>
    <name evidence="3" type="ORF">WICANDRAFT_80950</name>
</gene>
<dbReference type="OrthoDB" id="3365224at2759"/>
<dbReference type="RefSeq" id="XP_019036826.1">
    <property type="nucleotide sequence ID" value="XM_019185152.1"/>
</dbReference>
<protein>
    <recommendedName>
        <fullName evidence="2">C2 NT-type domain-containing protein</fullName>
    </recommendedName>
</protein>
<dbReference type="STRING" id="683960.A0A1E3NWN5"/>
<dbReference type="EMBL" id="KV454213">
    <property type="protein sequence ID" value="ODQ57619.1"/>
    <property type="molecule type" value="Genomic_DNA"/>
</dbReference>
<name>A0A1E3NWN5_WICAA</name>
<sequence>MSFLSQSKRPKFLLALQIQELANIPKIHGACYVKWHIKDSSLTSQQLKGRTSKVHIKDHRATWDYNFETLLRLAVNGNKVLQEKILVLTVYIGVPEHHHAHQHVSINDELHPENHLQQLEHQIENFEHQLPKVEKKTVLGKVEINLAEYVNYEEPTSNRYLLQRSKVNCIMTVKIGMELLKGDKSEFIAPSMKSSNIFKGIANVLNESIHDSSTMQSSTGTSHHRTGSGSQMSSSDKLHRTIAITSDPVVSKLYEKTFEISWDPRPGELTAGECIDDIFNGGDGWAKNEDGVNLIDLDIKANRTHHTLYQVNDANGDAATKSLLKESEVREDLKSWYISHILP</sequence>
<evidence type="ECO:0000259" key="2">
    <source>
        <dbReference type="PROSITE" id="PS51840"/>
    </source>
</evidence>
<dbReference type="PANTHER" id="PTHR21456">
    <property type="entry name" value="FAMILY WITH SEQUENCE SIMILARITY 102"/>
    <property type="match status" value="1"/>
</dbReference>
<dbReference type="Pfam" id="PF10358">
    <property type="entry name" value="NT-C2"/>
    <property type="match status" value="1"/>
</dbReference>
<dbReference type="InterPro" id="IPR019448">
    <property type="entry name" value="NT-C2"/>
</dbReference>
<evidence type="ECO:0000313" key="3">
    <source>
        <dbReference type="EMBL" id="ODQ57619.1"/>
    </source>
</evidence>
<dbReference type="InterPro" id="IPR039931">
    <property type="entry name" value="EEIG1/2-like"/>
</dbReference>
<organism evidence="3 4">
    <name type="scientific">Wickerhamomyces anomalus (strain ATCC 58044 / CBS 1984 / NCYC 433 / NRRL Y-366-8)</name>
    <name type="common">Yeast</name>
    <name type="synonym">Hansenula anomala</name>
    <dbReference type="NCBI Taxonomy" id="683960"/>
    <lineage>
        <taxon>Eukaryota</taxon>
        <taxon>Fungi</taxon>
        <taxon>Dikarya</taxon>
        <taxon>Ascomycota</taxon>
        <taxon>Saccharomycotina</taxon>
        <taxon>Saccharomycetes</taxon>
        <taxon>Phaffomycetales</taxon>
        <taxon>Wickerhamomycetaceae</taxon>
        <taxon>Wickerhamomyces</taxon>
    </lineage>
</organism>
<feature type="region of interest" description="Disordered" evidence="1">
    <location>
        <begin position="211"/>
        <end position="237"/>
    </location>
</feature>
<reference evidence="3 4" key="1">
    <citation type="journal article" date="2016" name="Proc. Natl. Acad. Sci. U.S.A.">
        <title>Comparative genomics of biotechnologically important yeasts.</title>
        <authorList>
            <person name="Riley R."/>
            <person name="Haridas S."/>
            <person name="Wolfe K.H."/>
            <person name="Lopes M.R."/>
            <person name="Hittinger C.T."/>
            <person name="Goeker M."/>
            <person name="Salamov A.A."/>
            <person name="Wisecaver J.H."/>
            <person name="Long T.M."/>
            <person name="Calvey C.H."/>
            <person name="Aerts A.L."/>
            <person name="Barry K.W."/>
            <person name="Choi C."/>
            <person name="Clum A."/>
            <person name="Coughlan A.Y."/>
            <person name="Deshpande S."/>
            <person name="Douglass A.P."/>
            <person name="Hanson S.J."/>
            <person name="Klenk H.-P."/>
            <person name="LaButti K.M."/>
            <person name="Lapidus A."/>
            <person name="Lindquist E.A."/>
            <person name="Lipzen A.M."/>
            <person name="Meier-Kolthoff J.P."/>
            <person name="Ohm R.A."/>
            <person name="Otillar R.P."/>
            <person name="Pangilinan J.L."/>
            <person name="Peng Y."/>
            <person name="Rokas A."/>
            <person name="Rosa C.A."/>
            <person name="Scheuner C."/>
            <person name="Sibirny A.A."/>
            <person name="Slot J.C."/>
            <person name="Stielow J.B."/>
            <person name="Sun H."/>
            <person name="Kurtzman C.P."/>
            <person name="Blackwell M."/>
            <person name="Grigoriev I.V."/>
            <person name="Jeffries T.W."/>
        </authorList>
    </citation>
    <scope>NUCLEOTIDE SEQUENCE [LARGE SCALE GENOMIC DNA]</scope>
    <source>
        <strain evidence="4">ATCC 58044 / CBS 1984 / NCYC 433 / NRRL Y-366-8</strain>
    </source>
</reference>
<feature type="domain" description="C2 NT-type" evidence="2">
    <location>
        <begin position="2"/>
        <end position="179"/>
    </location>
</feature>
<evidence type="ECO:0000256" key="1">
    <source>
        <dbReference type="SAM" id="MobiDB-lite"/>
    </source>
</evidence>
<evidence type="ECO:0000313" key="4">
    <source>
        <dbReference type="Proteomes" id="UP000094112"/>
    </source>
</evidence>
<dbReference type="Proteomes" id="UP000094112">
    <property type="component" value="Unassembled WGS sequence"/>
</dbReference>
<dbReference type="PROSITE" id="PS51840">
    <property type="entry name" value="C2_NT"/>
    <property type="match status" value="1"/>
</dbReference>
<dbReference type="AlphaFoldDB" id="A0A1E3NWN5"/>
<proteinExistence type="predicted"/>
<dbReference type="PANTHER" id="PTHR21456:SF1">
    <property type="entry name" value="C2 NT-TYPE DOMAIN-CONTAINING PROTEIN"/>
    <property type="match status" value="1"/>
</dbReference>